<dbReference type="OrthoDB" id="5296173at2"/>
<dbReference type="GO" id="GO:0043683">
    <property type="term" value="P:type IV pilus assembly"/>
    <property type="evidence" value="ECO:0007669"/>
    <property type="project" value="TreeGrafter"/>
</dbReference>
<evidence type="ECO:0000256" key="2">
    <source>
        <dbReference type="SAM" id="MobiDB-lite"/>
    </source>
</evidence>
<reference evidence="4 5" key="1">
    <citation type="submission" date="2015-11" db="EMBL/GenBank/DDBJ databases">
        <title>Exploring the genomic traits of fungus-feeding bacterial genus Collimonas.</title>
        <authorList>
            <person name="Song C."/>
            <person name="Schmidt R."/>
            <person name="de Jager V."/>
            <person name="Krzyzanowska D."/>
            <person name="Jongedijk E."/>
            <person name="Cankar K."/>
            <person name="Beekwilder J."/>
            <person name="van Veen A."/>
            <person name="de Boer W."/>
            <person name="van Veen J.A."/>
            <person name="Garbeva P."/>
        </authorList>
    </citation>
    <scope>NUCLEOTIDE SEQUENCE [LARGE SCALE GENOMIC DNA]</scope>
    <source>
        <strain evidence="4 5">Ter6</strain>
    </source>
</reference>
<dbReference type="PANTHER" id="PTHR40278:SF2">
    <property type="entry name" value="TYPE IV PILUS INNER MEMBRANE COMPONENT PILN"/>
    <property type="match status" value="1"/>
</dbReference>
<keyword evidence="3" id="KW-1133">Transmembrane helix</keyword>
<dbReference type="PANTHER" id="PTHR40278">
    <property type="entry name" value="DNA UTILIZATION PROTEIN HOFN"/>
    <property type="match status" value="1"/>
</dbReference>
<feature type="region of interest" description="Disordered" evidence="2">
    <location>
        <begin position="187"/>
        <end position="218"/>
    </location>
</feature>
<evidence type="ECO:0000313" key="5">
    <source>
        <dbReference type="Proteomes" id="UP000072421"/>
    </source>
</evidence>
<keyword evidence="3" id="KW-0812">Transmembrane</keyword>
<sequence length="238" mass="25557">MIKINLLPHREAKRKQRKNAYFALLLLSAIIGLMVVLLVGAFFANSISNQTERNRFITAENTRLDGEIKEVATLKQEIEALKARQQAVEDLQSDRNQPVYLMDELVKQVPEGVYLNSLKQEGQRVALNGYAQSNERVSELLRNLGNNSAWLERPDLIEIRSANIGGTGRDSKRVFAFTVNVGIKRPSDKDAKDAAGVPAAGVPAAGAPKTAAAAGTATAAATAAPAAAAPKATLKDAK</sequence>
<dbReference type="Pfam" id="PF05137">
    <property type="entry name" value="PilN"/>
    <property type="match status" value="1"/>
</dbReference>
<dbReference type="AlphaFoldDB" id="A0A127P6F9"/>
<evidence type="ECO:0000313" key="4">
    <source>
        <dbReference type="EMBL" id="AMO93396.1"/>
    </source>
</evidence>
<protein>
    <submittedName>
        <fullName evidence="4">Fimbrial assembly family protein</fullName>
    </submittedName>
</protein>
<feature type="compositionally biased region" description="Low complexity" evidence="2">
    <location>
        <begin position="194"/>
        <end position="218"/>
    </location>
</feature>
<keyword evidence="1" id="KW-0175">Coiled coil</keyword>
<organism evidence="4">
    <name type="scientific">Collimonas fungivorans</name>
    <dbReference type="NCBI Taxonomy" id="158899"/>
    <lineage>
        <taxon>Bacteria</taxon>
        <taxon>Pseudomonadati</taxon>
        <taxon>Pseudomonadota</taxon>
        <taxon>Betaproteobacteria</taxon>
        <taxon>Burkholderiales</taxon>
        <taxon>Oxalobacteraceae</taxon>
        <taxon>Collimonas</taxon>
    </lineage>
</organism>
<name>A0A127P6F9_9BURK</name>
<proteinExistence type="predicted"/>
<accession>A0A127P6F9</accession>
<dbReference type="InterPro" id="IPR007813">
    <property type="entry name" value="PilN"/>
</dbReference>
<feature type="coiled-coil region" evidence="1">
    <location>
        <begin position="64"/>
        <end position="94"/>
    </location>
</feature>
<dbReference type="PATRIC" id="fig|158899.10.peg.689"/>
<gene>
    <name evidence="4" type="ORF">CFter6_0671</name>
</gene>
<dbReference type="EMBL" id="CP013232">
    <property type="protein sequence ID" value="AMO93396.1"/>
    <property type="molecule type" value="Genomic_DNA"/>
</dbReference>
<evidence type="ECO:0000256" key="3">
    <source>
        <dbReference type="SAM" id="Phobius"/>
    </source>
</evidence>
<dbReference type="Proteomes" id="UP000072421">
    <property type="component" value="Chromosome"/>
</dbReference>
<evidence type="ECO:0000256" key="1">
    <source>
        <dbReference type="SAM" id="Coils"/>
    </source>
</evidence>
<dbReference type="InterPro" id="IPR052534">
    <property type="entry name" value="Extracell_DNA_Util/SecSys_Comp"/>
</dbReference>
<feature type="transmembrane region" description="Helical" evidence="3">
    <location>
        <begin position="21"/>
        <end position="44"/>
    </location>
</feature>
<dbReference type="GO" id="GO:0043107">
    <property type="term" value="P:type IV pilus-dependent motility"/>
    <property type="evidence" value="ECO:0007669"/>
    <property type="project" value="TreeGrafter"/>
</dbReference>
<dbReference type="RefSeq" id="WP_061538693.1">
    <property type="nucleotide sequence ID" value="NZ_CP013232.1"/>
</dbReference>
<keyword evidence="3" id="KW-0472">Membrane</keyword>